<proteinExistence type="predicted"/>
<feature type="chain" id="PRO_5044793385" evidence="1">
    <location>
        <begin position="26"/>
        <end position="215"/>
    </location>
</feature>
<evidence type="ECO:0000313" key="2">
    <source>
        <dbReference type="EMBL" id="KAL3796728.1"/>
    </source>
</evidence>
<protein>
    <submittedName>
        <fullName evidence="2">Uncharacterized protein</fullName>
    </submittedName>
</protein>
<organism evidence="2 3">
    <name type="scientific">Stephanodiscus triporus</name>
    <dbReference type="NCBI Taxonomy" id="2934178"/>
    <lineage>
        <taxon>Eukaryota</taxon>
        <taxon>Sar</taxon>
        <taxon>Stramenopiles</taxon>
        <taxon>Ochrophyta</taxon>
        <taxon>Bacillariophyta</taxon>
        <taxon>Coscinodiscophyceae</taxon>
        <taxon>Thalassiosirophycidae</taxon>
        <taxon>Stephanodiscales</taxon>
        <taxon>Stephanodiscaceae</taxon>
        <taxon>Stephanodiscus</taxon>
    </lineage>
</organism>
<evidence type="ECO:0000313" key="3">
    <source>
        <dbReference type="Proteomes" id="UP001530315"/>
    </source>
</evidence>
<sequence length="215" mass="23851">MSAATRPRMVFIATAALVALPASSALLLSNSNAPSSPQLFGRPSFLKLEANRQSFSELDKLKAKRLSIRRPLIEGSIDNHDTEDVANESLVAGLEYLYETGEERHSDDLYHIILMPSTFHKKYMSIEHAAESCSEILGIHSEKAWDLSLFAKHQGFSCLGTWTREECLSMGEKLLSRNLDCRVIPFNGGGVSDIIPEDSYAPDDVLVSHEFSYSN</sequence>
<dbReference type="EMBL" id="JALLAZ020000378">
    <property type="protein sequence ID" value="KAL3796728.1"/>
    <property type="molecule type" value="Genomic_DNA"/>
</dbReference>
<accession>A0ABD3Q8S0</accession>
<evidence type="ECO:0000256" key="1">
    <source>
        <dbReference type="SAM" id="SignalP"/>
    </source>
</evidence>
<name>A0ABD3Q8S0_9STRA</name>
<gene>
    <name evidence="2" type="ORF">ACHAW5_010386</name>
</gene>
<dbReference type="AlphaFoldDB" id="A0ABD3Q8S0"/>
<reference evidence="2 3" key="1">
    <citation type="submission" date="2024-10" db="EMBL/GenBank/DDBJ databases">
        <title>Updated reference genomes for cyclostephanoid diatoms.</title>
        <authorList>
            <person name="Roberts W.R."/>
            <person name="Alverson A.J."/>
        </authorList>
    </citation>
    <scope>NUCLEOTIDE SEQUENCE [LARGE SCALE GENOMIC DNA]</scope>
    <source>
        <strain evidence="2 3">AJA276-08</strain>
    </source>
</reference>
<keyword evidence="3" id="KW-1185">Reference proteome</keyword>
<dbReference type="Proteomes" id="UP001530315">
    <property type="component" value="Unassembled WGS sequence"/>
</dbReference>
<comment type="caution">
    <text evidence="2">The sequence shown here is derived from an EMBL/GenBank/DDBJ whole genome shotgun (WGS) entry which is preliminary data.</text>
</comment>
<feature type="signal peptide" evidence="1">
    <location>
        <begin position="1"/>
        <end position="25"/>
    </location>
</feature>
<keyword evidence="1" id="KW-0732">Signal</keyword>